<dbReference type="PANTHER" id="PTHR46244:SF3">
    <property type="entry name" value="PHOSPHOENOLPYRUVATE-PROTEIN PHOSPHOTRANSFERASE"/>
    <property type="match status" value="1"/>
</dbReference>
<evidence type="ECO:0000256" key="1">
    <source>
        <dbReference type="ARBA" id="ARBA00000683"/>
    </source>
</evidence>
<proteinExistence type="inferred from homology"/>
<evidence type="ECO:0000256" key="3">
    <source>
        <dbReference type="ARBA" id="ARBA00002728"/>
    </source>
</evidence>
<keyword evidence="12 17" id="KW-0598">Phosphotransferase system</keyword>
<keyword evidence="9 17" id="KW-0963">Cytoplasm</keyword>
<dbReference type="PRINTS" id="PR01736">
    <property type="entry name" value="PHPHTRNFRASE"/>
</dbReference>
<name>A0A212J5M7_9DELT</name>
<evidence type="ECO:0000256" key="11">
    <source>
        <dbReference type="ARBA" id="ARBA00022679"/>
    </source>
</evidence>
<dbReference type="InterPro" id="IPR008279">
    <property type="entry name" value="PEP-util_enz_mobile_dom"/>
</dbReference>
<evidence type="ECO:0000256" key="2">
    <source>
        <dbReference type="ARBA" id="ARBA00001946"/>
    </source>
</evidence>
<keyword evidence="15 17" id="KW-0460">Magnesium</keyword>
<dbReference type="InterPro" id="IPR015813">
    <property type="entry name" value="Pyrv/PenolPyrv_kinase-like_dom"/>
</dbReference>
<keyword evidence="11 17" id="KW-0808">Transferase</keyword>
<comment type="catalytic activity">
    <reaction evidence="1 17">
        <text>L-histidyl-[protein] + phosphoenolpyruvate = N(pros)-phospho-L-histidyl-[protein] + pyruvate</text>
        <dbReference type="Rhea" id="RHEA:23880"/>
        <dbReference type="Rhea" id="RHEA-COMP:9745"/>
        <dbReference type="Rhea" id="RHEA-COMP:9746"/>
        <dbReference type="ChEBI" id="CHEBI:15361"/>
        <dbReference type="ChEBI" id="CHEBI:29979"/>
        <dbReference type="ChEBI" id="CHEBI:58702"/>
        <dbReference type="ChEBI" id="CHEBI:64837"/>
        <dbReference type="EC" id="2.7.3.9"/>
    </reaction>
</comment>
<feature type="domain" description="PEP-utilising enzyme mobile" evidence="21">
    <location>
        <begin position="155"/>
        <end position="227"/>
    </location>
</feature>
<dbReference type="InterPro" id="IPR024692">
    <property type="entry name" value="PTS_EI"/>
</dbReference>
<evidence type="ECO:0000256" key="10">
    <source>
        <dbReference type="ARBA" id="ARBA00022597"/>
    </source>
</evidence>
<reference evidence="24" key="1">
    <citation type="submission" date="2016-04" db="EMBL/GenBank/DDBJ databases">
        <authorList>
            <person name="Evans L.H."/>
            <person name="Alamgir A."/>
            <person name="Owens N."/>
            <person name="Weber N.D."/>
            <person name="Virtaneva K."/>
            <person name="Barbian K."/>
            <person name="Babar A."/>
            <person name="Rosenke K."/>
        </authorList>
    </citation>
    <scope>NUCLEOTIDE SEQUENCE</scope>
    <source>
        <strain evidence="24">86</strain>
    </source>
</reference>
<feature type="binding site" evidence="19">
    <location>
        <position position="298"/>
    </location>
    <ligand>
        <name>phosphoenolpyruvate</name>
        <dbReference type="ChEBI" id="CHEBI:58702"/>
    </ligand>
</feature>
<evidence type="ECO:0000259" key="21">
    <source>
        <dbReference type="Pfam" id="PF00391"/>
    </source>
</evidence>
<dbReference type="InterPro" id="IPR036618">
    <property type="entry name" value="PtsI_HPr-bd_sf"/>
</dbReference>
<dbReference type="PIRSF" id="PIRSF000732">
    <property type="entry name" value="PTS_enzyme_I"/>
    <property type="match status" value="1"/>
</dbReference>
<dbReference type="GO" id="GO:0008965">
    <property type="term" value="F:phosphoenolpyruvate-protein phosphotransferase activity"/>
    <property type="evidence" value="ECO:0007669"/>
    <property type="project" value="UniProtKB-EC"/>
</dbReference>
<dbReference type="InterPro" id="IPR036637">
    <property type="entry name" value="Phosphohistidine_dom_sf"/>
</dbReference>
<dbReference type="InterPro" id="IPR000121">
    <property type="entry name" value="PEP_util_C"/>
</dbReference>
<dbReference type="PANTHER" id="PTHR46244">
    <property type="entry name" value="PHOSPHOENOLPYRUVATE-PROTEIN PHOSPHOTRANSFERASE"/>
    <property type="match status" value="1"/>
</dbReference>
<dbReference type="NCBIfam" id="TIGR01417">
    <property type="entry name" value="PTS_I_fam"/>
    <property type="match status" value="1"/>
</dbReference>
<feature type="binding site" evidence="19">
    <location>
        <begin position="456"/>
        <end position="457"/>
    </location>
    <ligand>
        <name>phosphoenolpyruvate</name>
        <dbReference type="ChEBI" id="CHEBI:58702"/>
    </ligand>
</feature>
<sequence length="590" mass="64946">MTRKVLHGVAVSAGIAIGRAFFLNRGSRADFVDGFVPLYRMDAEIFRLDAAFAATHEEIENAQKRVAPDQKEQLGILAAHLMICKDPKFITAARANIREKNLPAEQAVTEASNEIAKLFDSLEDTYFRERVNDLKAIAAKIIRHLGGGGLTSLPDEPVILLAHDLTPADTLALPLDRVLAFATEEGGRTGHTGILARSLQLPAVVGISGMEEGIADGDTIILDALRGLVLIKPDQALTTRYQNIKTRYASFQKLIIDQAEIPAETLDGMHIAVRGNIEMPREAERVLKNGGEGVGLYRTEFGFITRTSIPSESELYAEYSELLTRMAPHKVTFRTLDVGADKMHWSQKNLQEANPALGLRAIRFCLRNQYVFRRQLRAILRASVHGNAALMFPLISGVRELRQAKAILNEVKQELDASNVPFDRDIPVGIMIELPSSIMIADALALEVDFFSIGTNDLIQYTLGIDRVNKHVAYLYQPLHPAIIRGIKLVADAAHQTGISISVCGEMASDPYCLAILLGMGINDFSMAPQAIPGIKHILRNIDMEECRGLLNQVIGAATVEGVNRIARQTLSQRFAEELPFFLSVLDTEE</sequence>
<evidence type="ECO:0000256" key="20">
    <source>
        <dbReference type="PIRSR" id="PIRSR000732-3"/>
    </source>
</evidence>
<evidence type="ECO:0000256" key="5">
    <source>
        <dbReference type="ARBA" id="ARBA00007837"/>
    </source>
</evidence>
<dbReference type="SUPFAM" id="SSF52009">
    <property type="entry name" value="Phosphohistidine domain"/>
    <property type="match status" value="1"/>
</dbReference>
<feature type="domain" description="PEP-utilising enzyme C-terminal" evidence="22">
    <location>
        <begin position="258"/>
        <end position="543"/>
    </location>
</feature>
<gene>
    <name evidence="24" type="primary">ptsI</name>
    <name evidence="24" type="ORF">KL86DPRO_10753</name>
</gene>
<feature type="binding site" evidence="19">
    <location>
        <position position="334"/>
    </location>
    <ligand>
        <name>phosphoenolpyruvate</name>
        <dbReference type="ChEBI" id="CHEBI:58702"/>
    </ligand>
</feature>
<feature type="binding site" evidence="20">
    <location>
        <position position="457"/>
    </location>
    <ligand>
        <name>Mg(2+)</name>
        <dbReference type="ChEBI" id="CHEBI:18420"/>
    </ligand>
</feature>
<evidence type="ECO:0000256" key="19">
    <source>
        <dbReference type="PIRSR" id="PIRSR000732-2"/>
    </source>
</evidence>
<dbReference type="Pfam" id="PF00391">
    <property type="entry name" value="PEP-utilizers"/>
    <property type="match status" value="1"/>
</dbReference>
<keyword evidence="10 17" id="KW-0762">Sugar transport</keyword>
<organism evidence="24">
    <name type="scientific">uncultured delta proteobacterium</name>
    <dbReference type="NCBI Taxonomy" id="34034"/>
    <lineage>
        <taxon>Bacteria</taxon>
        <taxon>Deltaproteobacteria</taxon>
        <taxon>environmental samples</taxon>
    </lineage>
</organism>
<comment type="function">
    <text evidence="3 17">General (non sugar-specific) component of the phosphoenolpyruvate-dependent sugar phosphotransferase system (sugar PTS). This major carbohydrate active-transport system catalyzes the phosphorylation of incoming sugar substrates concomitantly with their translocation across the cell membrane. Enzyme I transfers the phosphoryl group from phosphoenolpyruvate (PEP) to the phosphoryl carrier protein (HPr).</text>
</comment>
<dbReference type="GO" id="GO:0016301">
    <property type="term" value="F:kinase activity"/>
    <property type="evidence" value="ECO:0007669"/>
    <property type="project" value="UniProtKB-KW"/>
</dbReference>
<evidence type="ECO:0000259" key="22">
    <source>
        <dbReference type="Pfam" id="PF02896"/>
    </source>
</evidence>
<dbReference type="Gene3D" id="3.20.20.60">
    <property type="entry name" value="Phosphoenolpyruvate-binding domains"/>
    <property type="match status" value="1"/>
</dbReference>
<dbReference type="InterPro" id="IPR008731">
    <property type="entry name" value="PTS_EIN"/>
</dbReference>
<keyword evidence="14 17" id="KW-0418">Kinase</keyword>
<keyword evidence="13 17" id="KW-0479">Metal-binding</keyword>
<dbReference type="SUPFAM" id="SSF47831">
    <property type="entry name" value="Enzyme I of the PEP:sugar phosphotransferase system HPr-binding (sub)domain"/>
    <property type="match status" value="1"/>
</dbReference>
<keyword evidence="8 17" id="KW-0813">Transport</keyword>
<evidence type="ECO:0000256" key="17">
    <source>
        <dbReference type="PIRNR" id="PIRNR000732"/>
    </source>
</evidence>
<evidence type="ECO:0000256" key="18">
    <source>
        <dbReference type="PIRSR" id="PIRSR000732-1"/>
    </source>
</evidence>
<dbReference type="EC" id="2.7.3.9" evidence="6 17"/>
<evidence type="ECO:0000256" key="9">
    <source>
        <dbReference type="ARBA" id="ARBA00022490"/>
    </source>
</evidence>
<feature type="binding site" evidence="19">
    <location>
        <position position="467"/>
    </location>
    <ligand>
        <name>phosphoenolpyruvate</name>
        <dbReference type="ChEBI" id="CHEBI:58702"/>
    </ligand>
</feature>
<feature type="active site" description="Tele-phosphohistidine intermediate" evidence="18">
    <location>
        <position position="191"/>
    </location>
</feature>
<feature type="active site" description="Proton donor" evidence="18">
    <location>
        <position position="504"/>
    </location>
</feature>
<dbReference type="Gene3D" id="1.10.274.10">
    <property type="entry name" value="PtsI, HPr-binding domain"/>
    <property type="match status" value="1"/>
</dbReference>
<dbReference type="GO" id="GO:0009401">
    <property type="term" value="P:phosphoenolpyruvate-dependent sugar phosphotransferase system"/>
    <property type="evidence" value="ECO:0007669"/>
    <property type="project" value="UniProtKB-KW"/>
</dbReference>
<protein>
    <recommendedName>
        <fullName evidence="7 17">Phosphoenolpyruvate-protein phosphotransferase</fullName>
        <ecNumber evidence="6 17">2.7.3.9</ecNumber>
    </recommendedName>
    <alternativeName>
        <fullName evidence="16 17">Phosphotransferase system, enzyme I</fullName>
    </alternativeName>
</protein>
<accession>A0A212J5M7</accession>
<comment type="similarity">
    <text evidence="5 17">Belongs to the PEP-utilizing enzyme family.</text>
</comment>
<evidence type="ECO:0000256" key="6">
    <source>
        <dbReference type="ARBA" id="ARBA00012232"/>
    </source>
</evidence>
<evidence type="ECO:0000256" key="4">
    <source>
        <dbReference type="ARBA" id="ARBA00004496"/>
    </source>
</evidence>
<evidence type="ECO:0000256" key="15">
    <source>
        <dbReference type="ARBA" id="ARBA00022842"/>
    </source>
</evidence>
<dbReference type="AlphaFoldDB" id="A0A212J5M7"/>
<dbReference type="GO" id="GO:0046872">
    <property type="term" value="F:metal ion binding"/>
    <property type="evidence" value="ECO:0007669"/>
    <property type="project" value="UniProtKB-KW"/>
</dbReference>
<dbReference type="GO" id="GO:0005737">
    <property type="term" value="C:cytoplasm"/>
    <property type="evidence" value="ECO:0007669"/>
    <property type="project" value="UniProtKB-SubCell"/>
</dbReference>
<dbReference type="SUPFAM" id="SSF51621">
    <property type="entry name" value="Phosphoenolpyruvate/pyruvate domain"/>
    <property type="match status" value="1"/>
</dbReference>
<dbReference type="Gene3D" id="3.50.30.10">
    <property type="entry name" value="Phosphohistidine domain"/>
    <property type="match status" value="1"/>
</dbReference>
<evidence type="ECO:0000259" key="23">
    <source>
        <dbReference type="Pfam" id="PF05524"/>
    </source>
</evidence>
<dbReference type="InterPro" id="IPR006318">
    <property type="entry name" value="PTS_EI-like"/>
</dbReference>
<dbReference type="EMBL" id="FLUQ01000001">
    <property type="protein sequence ID" value="SBV94762.1"/>
    <property type="molecule type" value="Genomic_DNA"/>
</dbReference>
<evidence type="ECO:0000256" key="7">
    <source>
        <dbReference type="ARBA" id="ARBA00016544"/>
    </source>
</evidence>
<keyword evidence="24" id="KW-0670">Pyruvate</keyword>
<feature type="domain" description="Phosphotransferase system enzyme I N-terminal" evidence="23">
    <location>
        <begin position="7"/>
        <end position="130"/>
    </location>
</feature>
<dbReference type="Pfam" id="PF02896">
    <property type="entry name" value="PEP-utilizers_C"/>
    <property type="match status" value="1"/>
</dbReference>
<dbReference type="InterPro" id="IPR023151">
    <property type="entry name" value="PEP_util_CS"/>
</dbReference>
<dbReference type="InterPro" id="IPR050499">
    <property type="entry name" value="PEP-utilizing_PTS_enzyme"/>
</dbReference>
<evidence type="ECO:0000256" key="8">
    <source>
        <dbReference type="ARBA" id="ARBA00022448"/>
    </source>
</evidence>
<feature type="binding site" evidence="20">
    <location>
        <position position="433"/>
    </location>
    <ligand>
        <name>Mg(2+)</name>
        <dbReference type="ChEBI" id="CHEBI:18420"/>
    </ligand>
</feature>
<evidence type="ECO:0000256" key="16">
    <source>
        <dbReference type="ARBA" id="ARBA00033235"/>
    </source>
</evidence>
<comment type="subcellular location">
    <subcellularLocation>
        <location evidence="4 17">Cytoplasm</location>
    </subcellularLocation>
</comment>
<dbReference type="InterPro" id="IPR040442">
    <property type="entry name" value="Pyrv_kinase-like_dom_sf"/>
</dbReference>
<evidence type="ECO:0000256" key="14">
    <source>
        <dbReference type="ARBA" id="ARBA00022777"/>
    </source>
</evidence>
<comment type="cofactor">
    <cofactor evidence="2 17 20">
        <name>Mg(2+)</name>
        <dbReference type="ChEBI" id="CHEBI:18420"/>
    </cofactor>
</comment>
<evidence type="ECO:0000256" key="12">
    <source>
        <dbReference type="ARBA" id="ARBA00022683"/>
    </source>
</evidence>
<dbReference type="Pfam" id="PF05524">
    <property type="entry name" value="PEP-utilisers_N"/>
    <property type="match status" value="1"/>
</dbReference>
<evidence type="ECO:0000313" key="24">
    <source>
        <dbReference type="EMBL" id="SBV94762.1"/>
    </source>
</evidence>
<dbReference type="PROSITE" id="PS00742">
    <property type="entry name" value="PEP_ENZYMES_2"/>
    <property type="match status" value="1"/>
</dbReference>
<evidence type="ECO:0000256" key="13">
    <source>
        <dbReference type="ARBA" id="ARBA00022723"/>
    </source>
</evidence>